<dbReference type="FunFam" id="3.40.605.10:FF:000007">
    <property type="entry name" value="NAD/NADP-dependent betaine aldehyde dehydrogenase"/>
    <property type="match status" value="1"/>
</dbReference>
<dbReference type="SUPFAM" id="SSF53720">
    <property type="entry name" value="ALDH-like"/>
    <property type="match status" value="1"/>
</dbReference>
<organism evidence="7 8">
    <name type="scientific">Armadillidium nasatum</name>
    <dbReference type="NCBI Taxonomy" id="96803"/>
    <lineage>
        <taxon>Eukaryota</taxon>
        <taxon>Metazoa</taxon>
        <taxon>Ecdysozoa</taxon>
        <taxon>Arthropoda</taxon>
        <taxon>Crustacea</taxon>
        <taxon>Multicrustacea</taxon>
        <taxon>Malacostraca</taxon>
        <taxon>Eumalacostraca</taxon>
        <taxon>Peracarida</taxon>
        <taxon>Isopoda</taxon>
        <taxon>Oniscidea</taxon>
        <taxon>Crinocheta</taxon>
        <taxon>Armadillidiidae</taxon>
        <taxon>Armadillidium</taxon>
    </lineage>
</organism>
<feature type="active site" evidence="4">
    <location>
        <position position="242"/>
    </location>
</feature>
<comment type="similarity">
    <text evidence="2 5">Belongs to the aldehyde dehydrogenase family.</text>
</comment>
<gene>
    <name evidence="7" type="ORF">Anas_01746</name>
</gene>
<comment type="caution">
    <text evidence="7">The sequence shown here is derived from an EMBL/GenBank/DDBJ whole genome shotgun (WGS) entry which is preliminary data.</text>
</comment>
<dbReference type="CDD" id="cd07103">
    <property type="entry name" value="ALDH_F5_SSADH_GabD"/>
    <property type="match status" value="1"/>
</dbReference>
<dbReference type="Pfam" id="PF00171">
    <property type="entry name" value="Aldedh"/>
    <property type="match status" value="1"/>
</dbReference>
<accession>A0A5N5TIZ2</accession>
<dbReference type="GO" id="GO:0009450">
    <property type="term" value="P:gamma-aminobutyric acid catabolic process"/>
    <property type="evidence" value="ECO:0007669"/>
    <property type="project" value="TreeGrafter"/>
</dbReference>
<dbReference type="InterPro" id="IPR016162">
    <property type="entry name" value="Ald_DH_N"/>
</dbReference>
<dbReference type="Gene3D" id="3.40.605.10">
    <property type="entry name" value="Aldehyde Dehydrogenase, Chain A, domain 1"/>
    <property type="match status" value="2"/>
</dbReference>
<protein>
    <submittedName>
        <fullName evidence="7">Succinate-semialdehyde dehydrogenase, mitochondrial</fullName>
    </submittedName>
</protein>
<sequence>MENIGLRTPSLIRQSAFIGGKWCSAFNNKTYSITNPSTNKVICEIPDMNEKETYTAIDVAHKAFQTWKKTTAQERSGILRKWYNLMLDHKEDISRIITLENGKPLVEARGEGEIAQSPSSSKEFLFVRQPIGVAGLITPWNFPVAMITRKVGAALAAGCTCIIKPAEDTPLSALAMVALAEEAGVPEGVVNIVTGSRQNAPNIGKALCESKKVAGISFTGSTAVGKLLYRDCSSTIKHIGLELGGNAPFIVFNSAKLSNAIKSLMIAKFRNSGQACISANRIFVQSGIYNEFVEELKKAITSQIKVGDGFTEGINSGPIINENQLKKVDSIVKESVNAGANLVMGGKRHSIGGLFYEPTILENCSPDMRCFKEEIFGPVVAIKKFETEEEVLEMANACDVGLAGYIFTQNPAQIFRVSRELETGMVGVNEGLISAAEASFGGIKESGLGREGSRHGIEEFVDIKYICIGDLD</sequence>
<evidence type="ECO:0000256" key="1">
    <source>
        <dbReference type="ARBA" id="ARBA00005176"/>
    </source>
</evidence>
<comment type="pathway">
    <text evidence="1">Amino-acid degradation; 4-aminobutanoate degradation.</text>
</comment>
<dbReference type="AlphaFoldDB" id="A0A5N5TIZ2"/>
<dbReference type="Proteomes" id="UP000326759">
    <property type="component" value="Unassembled WGS sequence"/>
</dbReference>
<dbReference type="InterPro" id="IPR015590">
    <property type="entry name" value="Aldehyde_DH_dom"/>
</dbReference>
<dbReference type="PROSITE" id="PS00687">
    <property type="entry name" value="ALDEHYDE_DEHYDR_GLU"/>
    <property type="match status" value="1"/>
</dbReference>
<dbReference type="InterPro" id="IPR050740">
    <property type="entry name" value="Aldehyde_DH_Superfamily"/>
</dbReference>
<dbReference type="FunFam" id="3.40.309.10:FF:000004">
    <property type="entry name" value="Succinate-semialdehyde dehydrogenase I"/>
    <property type="match status" value="1"/>
</dbReference>
<dbReference type="PANTHER" id="PTHR43353:SF5">
    <property type="entry name" value="SUCCINATE-SEMIALDEHYDE DEHYDROGENASE, MITOCHONDRIAL"/>
    <property type="match status" value="1"/>
</dbReference>
<keyword evidence="3 5" id="KW-0560">Oxidoreductase</keyword>
<dbReference type="OrthoDB" id="6336534at2759"/>
<dbReference type="InterPro" id="IPR029510">
    <property type="entry name" value="Ald_DH_CS_GLU"/>
</dbReference>
<evidence type="ECO:0000256" key="4">
    <source>
        <dbReference type="PROSITE-ProRule" id="PRU10007"/>
    </source>
</evidence>
<keyword evidence="8" id="KW-1185">Reference proteome</keyword>
<dbReference type="InterPro" id="IPR016163">
    <property type="entry name" value="Ald_DH_C"/>
</dbReference>
<dbReference type="GO" id="GO:0004777">
    <property type="term" value="F:succinate-semialdehyde dehydrogenase (NAD+) activity"/>
    <property type="evidence" value="ECO:0007669"/>
    <property type="project" value="TreeGrafter"/>
</dbReference>
<evidence type="ECO:0000259" key="6">
    <source>
        <dbReference type="Pfam" id="PF00171"/>
    </source>
</evidence>
<dbReference type="PANTHER" id="PTHR43353">
    <property type="entry name" value="SUCCINATE-SEMIALDEHYDE DEHYDROGENASE, MITOCHONDRIAL"/>
    <property type="match status" value="1"/>
</dbReference>
<name>A0A5N5TIZ2_9CRUS</name>
<dbReference type="GO" id="GO:0005739">
    <property type="term" value="C:mitochondrion"/>
    <property type="evidence" value="ECO:0007669"/>
    <property type="project" value="TreeGrafter"/>
</dbReference>
<evidence type="ECO:0000256" key="2">
    <source>
        <dbReference type="ARBA" id="ARBA00009986"/>
    </source>
</evidence>
<reference evidence="7 8" key="1">
    <citation type="journal article" date="2019" name="PLoS Biol.">
        <title>Sex chromosomes control vertical transmission of feminizing Wolbachia symbionts in an isopod.</title>
        <authorList>
            <person name="Becking T."/>
            <person name="Chebbi M.A."/>
            <person name="Giraud I."/>
            <person name="Moumen B."/>
            <person name="Laverre T."/>
            <person name="Caubet Y."/>
            <person name="Peccoud J."/>
            <person name="Gilbert C."/>
            <person name="Cordaux R."/>
        </authorList>
    </citation>
    <scope>NUCLEOTIDE SEQUENCE [LARGE SCALE GENOMIC DNA]</scope>
    <source>
        <strain evidence="7">ANa2</strain>
        <tissue evidence="7">Whole body excluding digestive tract and cuticle</tissue>
    </source>
</reference>
<evidence type="ECO:0000256" key="3">
    <source>
        <dbReference type="ARBA" id="ARBA00023002"/>
    </source>
</evidence>
<dbReference type="Gene3D" id="3.40.309.10">
    <property type="entry name" value="Aldehyde Dehydrogenase, Chain A, domain 2"/>
    <property type="match status" value="1"/>
</dbReference>
<evidence type="ECO:0000313" key="8">
    <source>
        <dbReference type="Proteomes" id="UP000326759"/>
    </source>
</evidence>
<dbReference type="EMBL" id="SEYY01001222">
    <property type="protein sequence ID" value="KAB7505465.1"/>
    <property type="molecule type" value="Genomic_DNA"/>
</dbReference>
<evidence type="ECO:0000256" key="5">
    <source>
        <dbReference type="RuleBase" id="RU003345"/>
    </source>
</evidence>
<evidence type="ECO:0000313" key="7">
    <source>
        <dbReference type="EMBL" id="KAB7505465.1"/>
    </source>
</evidence>
<proteinExistence type="inferred from homology"/>
<feature type="domain" description="Aldehyde dehydrogenase" evidence="6">
    <location>
        <begin position="27"/>
        <end position="466"/>
    </location>
</feature>
<dbReference type="InterPro" id="IPR016161">
    <property type="entry name" value="Ald_DH/histidinol_DH"/>
</dbReference>